<name>A0ABR5E8H5_LISSE</name>
<accession>A0ABR5E8H5</accession>
<comment type="caution">
    <text evidence="1">The sequence shown here is derived from an EMBL/GenBank/DDBJ whole genome shotgun (WGS) entry which is preliminary data.</text>
</comment>
<evidence type="ECO:0000313" key="2">
    <source>
        <dbReference type="Proteomes" id="UP000033536"/>
    </source>
</evidence>
<dbReference type="Proteomes" id="UP000033536">
    <property type="component" value="Unassembled WGS sequence"/>
</dbReference>
<gene>
    <name evidence="1" type="ORF">UQ68_06420</name>
</gene>
<proteinExistence type="predicted"/>
<evidence type="ECO:0000313" key="1">
    <source>
        <dbReference type="EMBL" id="KKD46449.1"/>
    </source>
</evidence>
<keyword evidence="2" id="KW-1185">Reference proteome</keyword>
<protein>
    <recommendedName>
        <fullName evidence="3">YopX protein domain-containing protein</fullName>
    </recommendedName>
</protein>
<evidence type="ECO:0008006" key="3">
    <source>
        <dbReference type="Google" id="ProtNLM"/>
    </source>
</evidence>
<dbReference type="EMBL" id="JYOM01000011">
    <property type="protein sequence ID" value="KKD46449.1"/>
    <property type="molecule type" value="Genomic_DNA"/>
</dbReference>
<reference evidence="1 2" key="1">
    <citation type="submission" date="2015-02" db="EMBL/GenBank/DDBJ databases">
        <title>Sequencing of Listeria spp. dairy environmental strains.</title>
        <authorList>
            <person name="Muhterem-Uyar M."/>
            <person name="Wagner M."/>
            <person name="Schmitz-Esser S."/>
            <person name="Stessl B."/>
        </authorList>
    </citation>
    <scope>NUCLEOTIDE SEQUENCE [LARGE SCALE GENOMIC DNA]</scope>
    <source>
        <strain evidence="1 2">7KSM</strain>
    </source>
</reference>
<organism evidence="1 2">
    <name type="scientific">Listeria seeligeri</name>
    <dbReference type="NCBI Taxonomy" id="1640"/>
    <lineage>
        <taxon>Bacteria</taxon>
        <taxon>Bacillati</taxon>
        <taxon>Bacillota</taxon>
        <taxon>Bacilli</taxon>
        <taxon>Bacillales</taxon>
        <taxon>Listeriaceae</taxon>
        <taxon>Listeria</taxon>
    </lineage>
</organism>
<sequence length="136" mass="16147">MIMFEVTAIDERIMDRDIYLMNVVTEKEEECFDNSIGYSDDNNFMFMKIGSKYECKILLIGDQAKEENKEACKLFFTEEGLIKIGKCQFLKVYLGNEEYYILADEILFNDEDKYILFDFFRKDLLEVDGHISPMYI</sequence>